<name>A0A397ITH7_9GLOM</name>
<dbReference type="Proteomes" id="UP000266861">
    <property type="component" value="Unassembled WGS sequence"/>
</dbReference>
<dbReference type="EMBL" id="PQFF01000156">
    <property type="protein sequence ID" value="RHZ78287.1"/>
    <property type="molecule type" value="Genomic_DNA"/>
</dbReference>
<dbReference type="SUPFAM" id="SSF54695">
    <property type="entry name" value="POZ domain"/>
    <property type="match status" value="1"/>
</dbReference>
<dbReference type="Gene3D" id="3.30.710.10">
    <property type="entry name" value="Potassium Channel Kv1.1, Chain A"/>
    <property type="match status" value="1"/>
</dbReference>
<dbReference type="AlphaFoldDB" id="A0A397ITH7"/>
<accession>A0A397ITH7</accession>
<proteinExistence type="predicted"/>
<dbReference type="InterPro" id="IPR011333">
    <property type="entry name" value="SKP1/BTB/POZ_sf"/>
</dbReference>
<keyword evidence="2" id="KW-1185">Reference proteome</keyword>
<evidence type="ECO:0000313" key="1">
    <source>
        <dbReference type="EMBL" id="RHZ78287.1"/>
    </source>
</evidence>
<sequence length="94" mass="11090">MYLKFFDKLSQNFIELLNNKDDYNVIIEVENMEKTFTAHSSVLKCRSSYSRREFCSSSRFKSISSLFSFGYIYGDLENFCNDIVTKYPSLIFDV</sequence>
<gene>
    <name evidence="1" type="ORF">Glove_166g114</name>
</gene>
<reference evidence="1 2" key="1">
    <citation type="submission" date="2018-08" db="EMBL/GenBank/DDBJ databases">
        <title>Genome and evolution of the arbuscular mycorrhizal fungus Diversispora epigaea (formerly Glomus versiforme) and its bacterial endosymbionts.</title>
        <authorList>
            <person name="Sun X."/>
            <person name="Fei Z."/>
            <person name="Harrison M."/>
        </authorList>
    </citation>
    <scope>NUCLEOTIDE SEQUENCE [LARGE SCALE GENOMIC DNA]</scope>
    <source>
        <strain evidence="1 2">IT104</strain>
    </source>
</reference>
<protein>
    <recommendedName>
        <fullName evidence="3">BTB domain-containing protein</fullName>
    </recommendedName>
</protein>
<comment type="caution">
    <text evidence="1">The sequence shown here is derived from an EMBL/GenBank/DDBJ whole genome shotgun (WGS) entry which is preliminary data.</text>
</comment>
<dbReference type="OrthoDB" id="2434274at2759"/>
<organism evidence="1 2">
    <name type="scientific">Diversispora epigaea</name>
    <dbReference type="NCBI Taxonomy" id="1348612"/>
    <lineage>
        <taxon>Eukaryota</taxon>
        <taxon>Fungi</taxon>
        <taxon>Fungi incertae sedis</taxon>
        <taxon>Mucoromycota</taxon>
        <taxon>Glomeromycotina</taxon>
        <taxon>Glomeromycetes</taxon>
        <taxon>Diversisporales</taxon>
        <taxon>Diversisporaceae</taxon>
        <taxon>Diversispora</taxon>
    </lineage>
</organism>
<evidence type="ECO:0000313" key="2">
    <source>
        <dbReference type="Proteomes" id="UP000266861"/>
    </source>
</evidence>
<evidence type="ECO:0008006" key="3">
    <source>
        <dbReference type="Google" id="ProtNLM"/>
    </source>
</evidence>